<dbReference type="OrthoDB" id="42697at2157"/>
<dbReference type="SMART" id="SM00530">
    <property type="entry name" value="HTH_XRE"/>
    <property type="match status" value="1"/>
</dbReference>
<dbReference type="InterPro" id="IPR036409">
    <property type="entry name" value="Aldolase_II/adducin_N_sf"/>
</dbReference>
<reference evidence="2 3" key="1">
    <citation type="journal article" date="2019" name="Int. J. Syst. Evol. Microbiol.">
        <title>The Global Catalogue of Microorganisms (GCM) 10K type strain sequencing project: providing services to taxonomists for standard genome sequencing and annotation.</title>
        <authorList>
            <consortium name="The Broad Institute Genomics Platform"/>
            <consortium name="The Broad Institute Genome Sequencing Center for Infectious Disease"/>
            <person name="Wu L."/>
            <person name="Ma J."/>
        </authorList>
    </citation>
    <scope>NUCLEOTIDE SEQUENCE [LARGE SCALE GENOMIC DNA]</scope>
    <source>
        <strain evidence="2 3">JCM 19585</strain>
    </source>
</reference>
<dbReference type="SUPFAM" id="SSF53639">
    <property type="entry name" value="AraD/HMP-PK domain-like"/>
    <property type="match status" value="1"/>
</dbReference>
<sequence length="299" mass="31618">MRFLEEVVVEEFLPTYRSLLAAALRERGLTQQAVADLLGVSQSAVSKYAKGDVGVRDAIADDERVQAHVAEVADGLADGTLSRVGALAEAEALVRDLEAPGDVLADIHAEQMPELAGMDVDFRGTGEDALREREHVLADVRRGVRLLERTSGFATLIPAVGSNLVECLADAETPEDVAGVPGRIFDVMGRAEVPADPEFGVSEHVALVLLAARDAGSDARAALNVAYSEETIAALAERGLSPVEFPAEAEDLRAEIRAVVDANPEARVLYQTGGFGVEPNVYVLGDDAPDAVAAVRDLL</sequence>
<dbReference type="InterPro" id="IPR010982">
    <property type="entry name" value="Lambda_DNA-bd_dom_sf"/>
</dbReference>
<evidence type="ECO:0000313" key="2">
    <source>
        <dbReference type="EMBL" id="GGL32703.1"/>
    </source>
</evidence>
<dbReference type="SUPFAM" id="SSF47413">
    <property type="entry name" value="lambda repressor-like DNA-binding domains"/>
    <property type="match status" value="1"/>
</dbReference>
<dbReference type="EMBL" id="BMPF01000002">
    <property type="protein sequence ID" value="GGL32703.1"/>
    <property type="molecule type" value="Genomic_DNA"/>
</dbReference>
<evidence type="ECO:0000313" key="3">
    <source>
        <dbReference type="Proteomes" id="UP000628840"/>
    </source>
</evidence>
<dbReference type="PANTHER" id="PTHR40730:SF5">
    <property type="entry name" value="HTH CRO_C1-TYPE DOMAIN-CONTAINING PROTEIN"/>
    <property type="match status" value="1"/>
</dbReference>
<dbReference type="Pfam" id="PF01381">
    <property type="entry name" value="HTH_3"/>
    <property type="match status" value="1"/>
</dbReference>
<protein>
    <recommendedName>
        <fullName evidence="1">HTH cro/C1-type domain-containing protein</fullName>
    </recommendedName>
</protein>
<dbReference type="Gene3D" id="3.40.225.10">
    <property type="entry name" value="Class II aldolase/adducin N-terminal domain"/>
    <property type="match status" value="1"/>
</dbReference>
<accession>A0A830FCA2</accession>
<dbReference type="InterPro" id="IPR001387">
    <property type="entry name" value="Cro/C1-type_HTH"/>
</dbReference>
<gene>
    <name evidence="2" type="ORF">GCM10009037_15390</name>
</gene>
<evidence type="ECO:0000259" key="1">
    <source>
        <dbReference type="PROSITE" id="PS50943"/>
    </source>
</evidence>
<name>A0A830FCA2_9EURY</name>
<feature type="domain" description="HTH cro/C1-type" evidence="1">
    <location>
        <begin position="20"/>
        <end position="48"/>
    </location>
</feature>
<dbReference type="Proteomes" id="UP000628840">
    <property type="component" value="Unassembled WGS sequence"/>
</dbReference>
<dbReference type="RefSeq" id="WP_188882068.1">
    <property type="nucleotide sequence ID" value="NZ_BMPF01000002.1"/>
</dbReference>
<dbReference type="PANTHER" id="PTHR40730">
    <property type="entry name" value="TRANSCRIPTIONAL REGULATOR PROTEIN-LIKE PROTEIN"/>
    <property type="match status" value="1"/>
</dbReference>
<dbReference type="CDD" id="cd00093">
    <property type="entry name" value="HTH_XRE"/>
    <property type="match status" value="1"/>
</dbReference>
<organism evidence="2 3">
    <name type="scientific">Halarchaeum grantii</name>
    <dbReference type="NCBI Taxonomy" id="1193105"/>
    <lineage>
        <taxon>Archaea</taxon>
        <taxon>Methanobacteriati</taxon>
        <taxon>Methanobacteriota</taxon>
        <taxon>Stenosarchaea group</taxon>
        <taxon>Halobacteria</taxon>
        <taxon>Halobacteriales</taxon>
        <taxon>Halobacteriaceae</taxon>
    </lineage>
</organism>
<dbReference type="GO" id="GO:0003677">
    <property type="term" value="F:DNA binding"/>
    <property type="evidence" value="ECO:0007669"/>
    <property type="project" value="InterPro"/>
</dbReference>
<dbReference type="PROSITE" id="PS50943">
    <property type="entry name" value="HTH_CROC1"/>
    <property type="match status" value="1"/>
</dbReference>
<keyword evidence="3" id="KW-1185">Reference proteome</keyword>
<dbReference type="Gene3D" id="1.10.260.40">
    <property type="entry name" value="lambda repressor-like DNA-binding domains"/>
    <property type="match status" value="1"/>
</dbReference>
<dbReference type="AlphaFoldDB" id="A0A830FCA2"/>
<proteinExistence type="predicted"/>
<comment type="caution">
    <text evidence="2">The sequence shown here is derived from an EMBL/GenBank/DDBJ whole genome shotgun (WGS) entry which is preliminary data.</text>
</comment>
<dbReference type="InterPro" id="IPR019293">
    <property type="entry name" value="ThiN"/>
</dbReference>
<dbReference type="Pfam" id="PF10120">
    <property type="entry name" value="ThiN"/>
    <property type="match status" value="1"/>
</dbReference>